<proteinExistence type="predicted"/>
<keyword evidence="2" id="KW-0489">Methyltransferase</keyword>
<dbReference type="InterPro" id="IPR029063">
    <property type="entry name" value="SAM-dependent_MTases_sf"/>
</dbReference>
<evidence type="ECO:0000313" key="3">
    <source>
        <dbReference type="Proteomes" id="UP001199314"/>
    </source>
</evidence>
<feature type="domain" description="PG-1098 ferredoxin-like" evidence="1">
    <location>
        <begin position="283"/>
        <end position="326"/>
    </location>
</feature>
<gene>
    <name evidence="2" type="ORF">LB452_10110</name>
</gene>
<accession>A0ABS7XJW8</accession>
<dbReference type="RefSeq" id="WP_224461624.1">
    <property type="nucleotide sequence ID" value="NZ_JAIQZE010000011.1"/>
</dbReference>
<organism evidence="2 3">
    <name type="scientific">Psychroflexus longus</name>
    <dbReference type="NCBI Taxonomy" id="2873596"/>
    <lineage>
        <taxon>Bacteria</taxon>
        <taxon>Pseudomonadati</taxon>
        <taxon>Bacteroidota</taxon>
        <taxon>Flavobacteriia</taxon>
        <taxon>Flavobacteriales</taxon>
        <taxon>Flavobacteriaceae</taxon>
        <taxon>Psychroflexus</taxon>
    </lineage>
</organism>
<sequence length="398" mass="46566">MNLEEEYSKLDDPEVLKFIDDNLHTPIPDLVLKGSPFKAIDIDLLINQIVGKKKARKKLPTWYKNEKIIYPPKVNLEQTSSEITALHKAKVVHGSSLIDLTGGFGIDDYYFTKKIGEVTYVELNQDLYNIAEHNFKLLKVRNISCFNQDSIEYLQNTQSIFDWVYIDPSRRNKGQKVFLLENSLPNILNHKSLFKDKCRNLMIKTSPMYDIEMGYKELFGIKELHIVSVKNDVKELLWSIDWREKNSKVIKMYNYDEENKYSVSKYDKDQTYSNINVEDCQEYLYEFNSSIMKSGLNDDIALKYKLKKLENNTNLYTSENRINSFPGKLYLVKNSESVNFKKLKHRYKNEFTNLISKNFKLTTSQIQNKLNCKIGGDTDFLIFTKTIEGYKVIEASKL</sequence>
<dbReference type="InterPro" id="IPR054168">
    <property type="entry name" value="PG_1098_Fer"/>
</dbReference>
<dbReference type="Gene3D" id="3.40.50.150">
    <property type="entry name" value="Vaccinia Virus protein VP39"/>
    <property type="match status" value="1"/>
</dbReference>
<keyword evidence="2" id="KW-0808">Transferase</keyword>
<dbReference type="Proteomes" id="UP001199314">
    <property type="component" value="Unassembled WGS sequence"/>
</dbReference>
<dbReference type="GO" id="GO:0032259">
    <property type="term" value="P:methylation"/>
    <property type="evidence" value="ECO:0007669"/>
    <property type="project" value="UniProtKB-KW"/>
</dbReference>
<comment type="caution">
    <text evidence="2">The sequence shown here is derived from an EMBL/GenBank/DDBJ whole genome shotgun (WGS) entry which is preliminary data.</text>
</comment>
<keyword evidence="3" id="KW-1185">Reference proteome</keyword>
<evidence type="ECO:0000259" key="1">
    <source>
        <dbReference type="Pfam" id="PF22013"/>
    </source>
</evidence>
<dbReference type="EMBL" id="JAIQZE010000011">
    <property type="protein sequence ID" value="MBZ9779277.1"/>
    <property type="molecule type" value="Genomic_DNA"/>
</dbReference>
<protein>
    <submittedName>
        <fullName evidence="2">SAM-dependent methyltransferase</fullName>
    </submittedName>
</protein>
<name>A0ABS7XJW8_9FLAO</name>
<reference evidence="3" key="1">
    <citation type="submission" date="2023-07" db="EMBL/GenBank/DDBJ databases">
        <title>Novel species isolated from saline lakes on Tibetan Plateau.</title>
        <authorList>
            <person name="Lu H."/>
        </authorList>
    </citation>
    <scope>NUCLEOTIDE SEQUENCE [LARGE SCALE GENOMIC DNA]</scope>
    <source>
        <strain evidence="3">CAK8W</strain>
    </source>
</reference>
<dbReference type="GO" id="GO:0008168">
    <property type="term" value="F:methyltransferase activity"/>
    <property type="evidence" value="ECO:0007669"/>
    <property type="project" value="UniProtKB-KW"/>
</dbReference>
<dbReference type="Gene3D" id="1.10.10.1110">
    <property type="entry name" value="Methyltransferase PG1098, N-terminal domain"/>
    <property type="match status" value="1"/>
</dbReference>
<dbReference type="SUPFAM" id="SSF53335">
    <property type="entry name" value="S-adenosyl-L-methionine-dependent methyltransferases"/>
    <property type="match status" value="1"/>
</dbReference>
<evidence type="ECO:0000313" key="2">
    <source>
        <dbReference type="EMBL" id="MBZ9779277.1"/>
    </source>
</evidence>
<dbReference type="Pfam" id="PF22013">
    <property type="entry name" value="PG_1098_Fer"/>
    <property type="match status" value="1"/>
</dbReference>